<organism evidence="1">
    <name type="scientific">Rhizophora mucronata</name>
    <name type="common">Asiatic mangrove</name>
    <dbReference type="NCBI Taxonomy" id="61149"/>
    <lineage>
        <taxon>Eukaryota</taxon>
        <taxon>Viridiplantae</taxon>
        <taxon>Streptophyta</taxon>
        <taxon>Embryophyta</taxon>
        <taxon>Tracheophyta</taxon>
        <taxon>Spermatophyta</taxon>
        <taxon>Magnoliopsida</taxon>
        <taxon>eudicotyledons</taxon>
        <taxon>Gunneridae</taxon>
        <taxon>Pentapetalae</taxon>
        <taxon>rosids</taxon>
        <taxon>fabids</taxon>
        <taxon>Malpighiales</taxon>
        <taxon>Rhizophoraceae</taxon>
        <taxon>Rhizophora</taxon>
    </lineage>
</organism>
<sequence>MQTITANYTLHYKYNLPA</sequence>
<protein>
    <submittedName>
        <fullName evidence="1">Uncharacterized protein</fullName>
    </submittedName>
</protein>
<dbReference type="EMBL" id="GGEC01087071">
    <property type="protein sequence ID" value="MBX67555.1"/>
    <property type="molecule type" value="Transcribed_RNA"/>
</dbReference>
<reference evidence="1" key="1">
    <citation type="submission" date="2018-02" db="EMBL/GenBank/DDBJ databases">
        <title>Rhizophora mucronata_Transcriptome.</title>
        <authorList>
            <person name="Meera S.P."/>
            <person name="Sreeshan A."/>
            <person name="Augustine A."/>
        </authorList>
    </citation>
    <scope>NUCLEOTIDE SEQUENCE</scope>
    <source>
        <tissue evidence="1">Leaf</tissue>
    </source>
</reference>
<proteinExistence type="predicted"/>
<accession>A0A2P2QKX9</accession>
<dbReference type="AlphaFoldDB" id="A0A2P2QKX9"/>
<evidence type="ECO:0000313" key="1">
    <source>
        <dbReference type="EMBL" id="MBX67555.1"/>
    </source>
</evidence>
<name>A0A2P2QKX9_RHIMU</name>